<accession>A0AC61TS37</accession>
<evidence type="ECO:0000313" key="2">
    <source>
        <dbReference type="Proteomes" id="UP000829276"/>
    </source>
</evidence>
<name>A0AC61TS37_9CAUD</name>
<dbReference type="Proteomes" id="UP000829276">
    <property type="component" value="Segment"/>
</dbReference>
<proteinExistence type="predicted"/>
<organism evidence="1 2">
    <name type="scientific">Bacillus phage vB_BsuS_PJN02</name>
    <dbReference type="NCBI Taxonomy" id="2920374"/>
    <lineage>
        <taxon>Viruses</taxon>
        <taxon>Duplodnaviria</taxon>
        <taxon>Heunggongvirae</taxon>
        <taxon>Uroviricota</taxon>
        <taxon>Caudoviricetes</taxon>
        <taxon>Heleneionescovirinae</taxon>
        <taxon>Zhangjivirus</taxon>
        <taxon>Zhangjivirus PJN02</taxon>
    </lineage>
</organism>
<evidence type="ECO:0000313" key="1">
    <source>
        <dbReference type="EMBL" id="UNH58508.1"/>
    </source>
</evidence>
<protein>
    <submittedName>
        <fullName evidence="1">3D domain-containing protein</fullName>
    </submittedName>
</protein>
<keyword evidence="2" id="KW-1185">Reference proteome</keyword>
<reference evidence="1" key="1">
    <citation type="submission" date="2022-02" db="EMBL/GenBank/DDBJ databases">
        <authorList>
            <person name="Nazir A."/>
            <person name="Chen Y."/>
            <person name="Liu Y."/>
        </authorList>
    </citation>
    <scope>NUCLEOTIDE SEQUENCE</scope>
</reference>
<dbReference type="EMBL" id="OM634653">
    <property type="protein sequence ID" value="UNH58508.1"/>
    <property type="molecule type" value="Genomic_DNA"/>
</dbReference>
<sequence>MKNKIIIGGTLTAGLFVAVTGWGVTLHNNNDLLEKEVKEQKEDSKEKSTEIANLEDVIAEKDNKLEADKKVIEKQKDQLKENKKEVNKKNKEIKKLKKQLEQKSKVVKKTVYKEKENFDEEKEGSDVSGESGGTSIGTFEMTSYVAMCREGCTGITKTGINIKNSTTYEGYKIIATDPNVIPLWSIVKIHTENGSFNAISLDTGGGINGREIDFLVGSESEARNNGRQNVSVEIIRKGK</sequence>